<feature type="domain" description="DUF58" evidence="1">
    <location>
        <begin position="192"/>
        <end position="272"/>
    </location>
</feature>
<dbReference type="PANTHER" id="PTHR34351:SF1">
    <property type="entry name" value="SLR1927 PROTEIN"/>
    <property type="match status" value="1"/>
</dbReference>
<evidence type="ECO:0000259" key="1">
    <source>
        <dbReference type="Pfam" id="PF01882"/>
    </source>
</evidence>
<evidence type="ECO:0000313" key="2">
    <source>
        <dbReference type="EMBL" id="NED98036.1"/>
    </source>
</evidence>
<dbReference type="RefSeq" id="WP_163820816.1">
    <property type="nucleotide sequence ID" value="NZ_JAAGOB010000015.1"/>
</dbReference>
<sequence length="387" mass="39432">MTITPRGWAVLGTAAVLLAGGLWAQYPGVAGFGAALLAMVVASAAGVLLPAPLEVSRIVPSARVTRLCESHGTLTVTNRSPWLPVRVEGEDLVGGVPVQVRIPALAAGASRQAGFTVPTARRGTVELGPLTLARRGLARLAVARSAHGERSVVTVVPRVLPVLGLPSGVQRSHVGADERVEHGGTDLVGLHEYVPGDDLRRLHWATSAKTGTLMIRDDADPSLPHLTVLLDDRASSYAGDGFEEAADIAASLINEAATSSNPARLVTVSGALDVDLPAGPESAGDYASAGLLAAPVLDALAGIDPVDGDEMSAAAAALHGSDIVAVVSGERAPTASLLVDAGRSSLGVLALVDAHANRLSDVVGGVVVLRGPRAEDVLNGWDLAVVR</sequence>
<organism evidence="2 3">
    <name type="scientific">Phytoactinopolyspora alkaliphila</name>
    <dbReference type="NCBI Taxonomy" id="1783498"/>
    <lineage>
        <taxon>Bacteria</taxon>
        <taxon>Bacillati</taxon>
        <taxon>Actinomycetota</taxon>
        <taxon>Actinomycetes</taxon>
        <taxon>Jiangellales</taxon>
        <taxon>Jiangellaceae</taxon>
        <taxon>Phytoactinopolyspora</taxon>
    </lineage>
</organism>
<proteinExistence type="predicted"/>
<reference evidence="2 3" key="1">
    <citation type="submission" date="2020-02" db="EMBL/GenBank/DDBJ databases">
        <authorList>
            <person name="Li X.-J."/>
            <person name="Feng X.-M."/>
        </authorList>
    </citation>
    <scope>NUCLEOTIDE SEQUENCE [LARGE SCALE GENOMIC DNA]</scope>
    <source>
        <strain evidence="2 3">CGMCC 4.7225</strain>
    </source>
</reference>
<comment type="caution">
    <text evidence="2">The sequence shown here is derived from an EMBL/GenBank/DDBJ whole genome shotgun (WGS) entry which is preliminary data.</text>
</comment>
<dbReference type="Proteomes" id="UP000469185">
    <property type="component" value="Unassembled WGS sequence"/>
</dbReference>
<dbReference type="Pfam" id="PF01882">
    <property type="entry name" value="DUF58"/>
    <property type="match status" value="1"/>
</dbReference>
<gene>
    <name evidence="2" type="ORF">G1H11_22310</name>
</gene>
<accession>A0A6N9YSL7</accession>
<keyword evidence="3" id="KW-1185">Reference proteome</keyword>
<name>A0A6N9YSL7_9ACTN</name>
<dbReference type="AlphaFoldDB" id="A0A6N9YSL7"/>
<dbReference type="EMBL" id="JAAGOB010000015">
    <property type="protein sequence ID" value="NED98036.1"/>
    <property type="molecule type" value="Genomic_DNA"/>
</dbReference>
<dbReference type="PANTHER" id="PTHR34351">
    <property type="entry name" value="SLR1927 PROTEIN-RELATED"/>
    <property type="match status" value="1"/>
</dbReference>
<evidence type="ECO:0000313" key="3">
    <source>
        <dbReference type="Proteomes" id="UP000469185"/>
    </source>
</evidence>
<dbReference type="InterPro" id="IPR002881">
    <property type="entry name" value="DUF58"/>
</dbReference>
<protein>
    <submittedName>
        <fullName evidence="2">DUF58 domain-containing protein</fullName>
    </submittedName>
</protein>